<evidence type="ECO:0000256" key="4">
    <source>
        <dbReference type="ARBA" id="ARBA00022692"/>
    </source>
</evidence>
<organism evidence="9 10">
    <name type="scientific">Parabacteroides chartae</name>
    <dbReference type="NCBI Taxonomy" id="1037355"/>
    <lineage>
        <taxon>Bacteria</taxon>
        <taxon>Pseudomonadati</taxon>
        <taxon>Bacteroidota</taxon>
        <taxon>Bacteroidia</taxon>
        <taxon>Bacteroidales</taxon>
        <taxon>Tannerellaceae</taxon>
        <taxon>Parabacteroides</taxon>
    </lineage>
</organism>
<dbReference type="Proteomes" id="UP000190852">
    <property type="component" value="Unassembled WGS sequence"/>
</dbReference>
<accession>A0A1T5DVE9</accession>
<protein>
    <submittedName>
        <fullName evidence="9">Phosphoethanolamine transferase for glucans (OPG), alkaline phosphatase superfamily</fullName>
    </submittedName>
</protein>
<dbReference type="InterPro" id="IPR040423">
    <property type="entry name" value="PEA_transferase"/>
</dbReference>
<evidence type="ECO:0000256" key="6">
    <source>
        <dbReference type="ARBA" id="ARBA00023136"/>
    </source>
</evidence>
<evidence type="ECO:0000256" key="1">
    <source>
        <dbReference type="ARBA" id="ARBA00004651"/>
    </source>
</evidence>
<evidence type="ECO:0000256" key="7">
    <source>
        <dbReference type="SAM" id="Phobius"/>
    </source>
</evidence>
<dbReference type="AlphaFoldDB" id="A0A1T5DVE9"/>
<dbReference type="GO" id="GO:0009244">
    <property type="term" value="P:lipopolysaccharide core region biosynthetic process"/>
    <property type="evidence" value="ECO:0007669"/>
    <property type="project" value="TreeGrafter"/>
</dbReference>
<proteinExistence type="predicted"/>
<keyword evidence="5 7" id="KW-1133">Transmembrane helix</keyword>
<dbReference type="Pfam" id="PF00884">
    <property type="entry name" value="Sulfatase"/>
    <property type="match status" value="1"/>
</dbReference>
<dbReference type="PANTHER" id="PTHR30443:SF2">
    <property type="entry name" value="PHOSPHOETHANOLAMINE TRANSFERASE EPTC"/>
    <property type="match status" value="1"/>
</dbReference>
<dbReference type="InterPro" id="IPR058130">
    <property type="entry name" value="PEA_transf_C"/>
</dbReference>
<feature type="domain" description="Sulfatase N-terminal" evidence="8">
    <location>
        <begin position="222"/>
        <end position="502"/>
    </location>
</feature>
<dbReference type="RefSeq" id="WP_079684072.1">
    <property type="nucleotide sequence ID" value="NZ_FUYQ01000021.1"/>
</dbReference>
<gene>
    <name evidence="9" type="ORF">SAMN05660349_02655</name>
</gene>
<dbReference type="CDD" id="cd16017">
    <property type="entry name" value="LptA"/>
    <property type="match status" value="1"/>
</dbReference>
<feature type="transmembrane region" description="Helical" evidence="7">
    <location>
        <begin position="121"/>
        <end position="146"/>
    </location>
</feature>
<keyword evidence="2" id="KW-1003">Cell membrane</keyword>
<dbReference type="EMBL" id="FUYQ01000021">
    <property type="protein sequence ID" value="SKB75667.1"/>
    <property type="molecule type" value="Genomic_DNA"/>
</dbReference>
<dbReference type="GO" id="GO:0005886">
    <property type="term" value="C:plasma membrane"/>
    <property type="evidence" value="ECO:0007669"/>
    <property type="project" value="UniProtKB-SubCell"/>
</dbReference>
<evidence type="ECO:0000313" key="9">
    <source>
        <dbReference type="EMBL" id="SKB75667.1"/>
    </source>
</evidence>
<keyword evidence="10" id="KW-1185">Reference proteome</keyword>
<sequence length="515" mass="59036">MKSIKSPLKRLSGLLNIHKRYYLFVCLSTLFIALMFTSTDFLTIPVNSFKDVCILFMQWIVVTLSLFFVMLILSVNRYIFLFLMPLLTLVSAVLAYFRYTINATLTPMLLDAALDNDLGTSAQLVSGGLILFLLAALLLSAGLIYLRFKLGIVQYKPGLLLTGVAGMLFLTNVSAFQRPISERIPFNIYYTVSKYNEEKQSIKQQRISLTEQSKCTDDKPLTVVFVLGESLRPDHLGLNGYQRNTTPLLSKEDIISFKNIHTEYTYTNRSLPHILTRADSLNPDRAFTEESFVSMFNSCNYYTVWLANQESAKSYTYFMHECDSLFYANIEKSSYVFDKWVDESLFPLFDSALKSAANKKLIILHTIGSHWWYNSHYTDSFARYQPVTKSKIISSCTKEEMINSYDNTVLYTDYFIHSLIGKLRNERAILVYLSDHGEALGEDGIWLHASQSPATQQTAGMVWMSASYKADYPQKYEKAMQKRDKKMRTDFLFHSLLDAGGIDSQYKDNTLSIFR</sequence>
<comment type="subcellular location">
    <subcellularLocation>
        <location evidence="1">Cell membrane</location>
        <topology evidence="1">Multi-pass membrane protein</topology>
    </subcellularLocation>
</comment>
<evidence type="ECO:0000313" key="10">
    <source>
        <dbReference type="Proteomes" id="UP000190852"/>
    </source>
</evidence>
<feature type="transmembrane region" description="Helical" evidence="7">
    <location>
        <begin position="21"/>
        <end position="42"/>
    </location>
</feature>
<dbReference type="Gene3D" id="3.40.720.10">
    <property type="entry name" value="Alkaline Phosphatase, subunit A"/>
    <property type="match status" value="1"/>
</dbReference>
<dbReference type="SUPFAM" id="SSF53649">
    <property type="entry name" value="Alkaline phosphatase-like"/>
    <property type="match status" value="1"/>
</dbReference>
<dbReference type="InterPro" id="IPR017850">
    <property type="entry name" value="Alkaline_phosphatase_core_sf"/>
</dbReference>
<evidence type="ECO:0000256" key="2">
    <source>
        <dbReference type="ARBA" id="ARBA00022475"/>
    </source>
</evidence>
<evidence type="ECO:0000256" key="3">
    <source>
        <dbReference type="ARBA" id="ARBA00022679"/>
    </source>
</evidence>
<evidence type="ECO:0000259" key="8">
    <source>
        <dbReference type="Pfam" id="PF00884"/>
    </source>
</evidence>
<dbReference type="InterPro" id="IPR000917">
    <property type="entry name" value="Sulfatase_N"/>
</dbReference>
<feature type="transmembrane region" description="Helical" evidence="7">
    <location>
        <begin position="158"/>
        <end position="176"/>
    </location>
</feature>
<dbReference type="PANTHER" id="PTHR30443">
    <property type="entry name" value="INNER MEMBRANE PROTEIN"/>
    <property type="match status" value="1"/>
</dbReference>
<evidence type="ECO:0000256" key="5">
    <source>
        <dbReference type="ARBA" id="ARBA00022989"/>
    </source>
</evidence>
<feature type="transmembrane region" description="Helical" evidence="7">
    <location>
        <begin position="80"/>
        <end position="101"/>
    </location>
</feature>
<keyword evidence="6 7" id="KW-0472">Membrane</keyword>
<name>A0A1T5DVE9_9BACT</name>
<dbReference type="GO" id="GO:0016776">
    <property type="term" value="F:phosphotransferase activity, phosphate group as acceptor"/>
    <property type="evidence" value="ECO:0007669"/>
    <property type="project" value="TreeGrafter"/>
</dbReference>
<reference evidence="10" key="1">
    <citation type="submission" date="2017-02" db="EMBL/GenBank/DDBJ databases">
        <authorList>
            <person name="Varghese N."/>
            <person name="Submissions S."/>
        </authorList>
    </citation>
    <scope>NUCLEOTIDE SEQUENCE [LARGE SCALE GENOMIC DNA]</scope>
    <source>
        <strain evidence="10">DSM 24967</strain>
    </source>
</reference>
<keyword evidence="3 9" id="KW-0808">Transferase</keyword>
<feature type="transmembrane region" description="Helical" evidence="7">
    <location>
        <begin position="54"/>
        <end position="73"/>
    </location>
</feature>
<keyword evidence="4 7" id="KW-0812">Transmembrane</keyword>